<name>A0A7W8GGC1_9DEIO</name>
<sequence>MTAAQRPPARPLGPVLGRLGLGLGLAALGLGLGWLGLRVTPTPGLSAVETPLSLPLGGAETLDVRLTGDRTALTVAGIAWPGREALTGRALHRERNPLSLQTRREEGTLAAELRLDVRPLEEGVIGLGTPALQHRLEVQLARSLPVTLNTDTAVGETRLDLHALRVRALSVRGGFGDVVATLPERQSGPLTFVTLGGGVSLRAGAGWRSPALRVNTESGDVRLSLGAARSEALNIGTRSGDVRGELPRADHQSVTTGTGGVELTLPDGAAGTFDVRSEGGTVRLSLPPGVRTRVRFTDRTALSLPPGLIRQSNAAATDARALQAPDLDLFLDAPTAALTRRAPPTPEGDPRP</sequence>
<keyword evidence="3" id="KW-1185">Reference proteome</keyword>
<evidence type="ECO:0000313" key="3">
    <source>
        <dbReference type="Proteomes" id="UP000525389"/>
    </source>
</evidence>
<keyword evidence="1" id="KW-0472">Membrane</keyword>
<protein>
    <recommendedName>
        <fullName evidence="4">Adhesin domain-containing protein</fullName>
    </recommendedName>
</protein>
<comment type="caution">
    <text evidence="2">The sequence shown here is derived from an EMBL/GenBank/DDBJ whole genome shotgun (WGS) entry which is preliminary data.</text>
</comment>
<keyword evidence="1" id="KW-0812">Transmembrane</keyword>
<dbReference type="AlphaFoldDB" id="A0A7W8GGC1"/>
<dbReference type="Proteomes" id="UP000525389">
    <property type="component" value="Unassembled WGS sequence"/>
</dbReference>
<reference evidence="2 3" key="1">
    <citation type="submission" date="2020-08" db="EMBL/GenBank/DDBJ databases">
        <title>Genomic Encyclopedia of Type Strains, Phase IV (KMG-IV): sequencing the most valuable type-strain genomes for metagenomic binning, comparative biology and taxonomic classification.</title>
        <authorList>
            <person name="Goeker M."/>
        </authorList>
    </citation>
    <scope>NUCLEOTIDE SEQUENCE [LARGE SCALE GENOMIC DNA]</scope>
    <source>
        <strain evidence="2 3">DSM 101791</strain>
    </source>
</reference>
<accession>A0A7W8GGC1</accession>
<evidence type="ECO:0000256" key="1">
    <source>
        <dbReference type="SAM" id="Phobius"/>
    </source>
</evidence>
<dbReference type="RefSeq" id="WP_184029940.1">
    <property type="nucleotide sequence ID" value="NZ_JACHFN010000009.1"/>
</dbReference>
<gene>
    <name evidence="2" type="ORF">HNQ09_002620</name>
</gene>
<evidence type="ECO:0000313" key="2">
    <source>
        <dbReference type="EMBL" id="MBB5235172.1"/>
    </source>
</evidence>
<feature type="transmembrane region" description="Helical" evidence="1">
    <location>
        <begin position="15"/>
        <end position="37"/>
    </location>
</feature>
<evidence type="ECO:0008006" key="4">
    <source>
        <dbReference type="Google" id="ProtNLM"/>
    </source>
</evidence>
<organism evidence="2 3">
    <name type="scientific">Deinococcus budaensis</name>
    <dbReference type="NCBI Taxonomy" id="1665626"/>
    <lineage>
        <taxon>Bacteria</taxon>
        <taxon>Thermotogati</taxon>
        <taxon>Deinococcota</taxon>
        <taxon>Deinococci</taxon>
        <taxon>Deinococcales</taxon>
        <taxon>Deinococcaceae</taxon>
        <taxon>Deinococcus</taxon>
    </lineage>
</organism>
<dbReference type="EMBL" id="JACHFN010000009">
    <property type="protein sequence ID" value="MBB5235172.1"/>
    <property type="molecule type" value="Genomic_DNA"/>
</dbReference>
<proteinExistence type="predicted"/>
<keyword evidence="1" id="KW-1133">Transmembrane helix</keyword>